<proteinExistence type="predicted"/>
<reference evidence="2" key="1">
    <citation type="submission" date="2022-03" db="EMBL/GenBank/DDBJ databases">
        <title>Genomic analyses of argali, domestic sheep and their hybrids provide insights into chromosomal evolution, heterosis and genetic basis of agronomic traits.</title>
        <authorList>
            <person name="Li M."/>
        </authorList>
    </citation>
    <scope>NUCLEOTIDE SEQUENCE</scope>
    <source>
        <strain evidence="2">CAU-MHL-2022a</strain>
        <tissue evidence="2">Skin</tissue>
    </source>
</reference>
<keyword evidence="3" id="KW-1185">Reference proteome</keyword>
<dbReference type="EMBL" id="JAKZEL010000017">
    <property type="protein sequence ID" value="KAI4535816.1"/>
    <property type="molecule type" value="Genomic_DNA"/>
</dbReference>
<gene>
    <name evidence="2" type="ORF">MG293_014143</name>
</gene>
<evidence type="ECO:0000313" key="3">
    <source>
        <dbReference type="Proteomes" id="UP001214576"/>
    </source>
</evidence>
<evidence type="ECO:0000313" key="2">
    <source>
        <dbReference type="EMBL" id="KAI4535816.1"/>
    </source>
</evidence>
<dbReference type="Proteomes" id="UP001214576">
    <property type="component" value="Unassembled WGS sequence"/>
</dbReference>
<feature type="region of interest" description="Disordered" evidence="1">
    <location>
        <begin position="74"/>
        <end position="112"/>
    </location>
</feature>
<feature type="region of interest" description="Disordered" evidence="1">
    <location>
        <begin position="1"/>
        <end position="22"/>
    </location>
</feature>
<dbReference type="AlphaFoldDB" id="A0AAD4TZR6"/>
<dbReference type="Pfam" id="PF15721">
    <property type="entry name" value="ANXA2R"/>
    <property type="match status" value="1"/>
</dbReference>
<dbReference type="InterPro" id="IPR031449">
    <property type="entry name" value="ANXA2R"/>
</dbReference>
<name>A0AAD4TZR6_OVIAM</name>
<feature type="compositionally biased region" description="Basic and acidic residues" evidence="1">
    <location>
        <begin position="98"/>
        <end position="107"/>
    </location>
</feature>
<accession>A0AAD4TZR6</accession>
<feature type="compositionally biased region" description="Basic and acidic residues" evidence="1">
    <location>
        <begin position="75"/>
        <end position="88"/>
    </location>
</feature>
<sequence length="160" mass="19209">MEHFPRCVRQAWDSAEEPQEPEVRQLLRSVNPKEWQLPCYPRLGELSPDEEDFNREEPSAPCRLLRLYCPKHRPREQSPCRRQGESRAPDTTPAPGQESRRPQDRRTPRAQKVSLIRFCHRRNPVSETRDLGRRTHFRSIALLLIWRDTNRRPKRWTERP</sequence>
<comment type="caution">
    <text evidence="2">The sequence shown here is derived from an EMBL/GenBank/DDBJ whole genome shotgun (WGS) entry which is preliminary data.</text>
</comment>
<dbReference type="GO" id="GO:0038023">
    <property type="term" value="F:signaling receptor activity"/>
    <property type="evidence" value="ECO:0007669"/>
    <property type="project" value="InterPro"/>
</dbReference>
<evidence type="ECO:0000256" key="1">
    <source>
        <dbReference type="SAM" id="MobiDB-lite"/>
    </source>
</evidence>
<protein>
    <submittedName>
        <fullName evidence="2">Uncharacterized protein</fullName>
    </submittedName>
</protein>
<organism evidence="2 3">
    <name type="scientific">Ovis ammon polii</name>
    <dbReference type="NCBI Taxonomy" id="230172"/>
    <lineage>
        <taxon>Eukaryota</taxon>
        <taxon>Metazoa</taxon>
        <taxon>Chordata</taxon>
        <taxon>Craniata</taxon>
        <taxon>Vertebrata</taxon>
        <taxon>Euteleostomi</taxon>
        <taxon>Mammalia</taxon>
        <taxon>Eutheria</taxon>
        <taxon>Laurasiatheria</taxon>
        <taxon>Artiodactyla</taxon>
        <taxon>Ruminantia</taxon>
        <taxon>Pecora</taxon>
        <taxon>Bovidae</taxon>
        <taxon>Caprinae</taxon>
        <taxon>Ovis</taxon>
    </lineage>
</organism>